<evidence type="ECO:0000256" key="4">
    <source>
        <dbReference type="ARBA" id="ARBA00022741"/>
    </source>
</evidence>
<dbReference type="SUPFAM" id="SSF52540">
    <property type="entry name" value="P-loop containing nucleoside triphosphate hydrolases"/>
    <property type="match status" value="1"/>
</dbReference>
<dbReference type="GO" id="GO:0005524">
    <property type="term" value="F:ATP binding"/>
    <property type="evidence" value="ECO:0007669"/>
    <property type="project" value="UniProtKB-KW"/>
</dbReference>
<keyword evidence="6" id="KW-0029">Amino-acid transport</keyword>
<dbReference type="PROSITE" id="PS50893">
    <property type="entry name" value="ABC_TRANSPORTER_2"/>
    <property type="match status" value="1"/>
</dbReference>
<evidence type="ECO:0000313" key="9">
    <source>
        <dbReference type="Proteomes" id="UP001224845"/>
    </source>
</evidence>
<dbReference type="Gene3D" id="3.40.50.300">
    <property type="entry name" value="P-loop containing nucleotide triphosphate hydrolases"/>
    <property type="match status" value="1"/>
</dbReference>
<keyword evidence="3" id="KW-1003">Cell membrane</keyword>
<dbReference type="PANTHER" id="PTHR43820:SF4">
    <property type="entry name" value="HIGH-AFFINITY BRANCHED-CHAIN AMINO ACID TRANSPORT ATP-BINDING PROTEIN LIVF"/>
    <property type="match status" value="1"/>
</dbReference>
<dbReference type="GO" id="GO:0015658">
    <property type="term" value="F:branched-chain amino acid transmembrane transporter activity"/>
    <property type="evidence" value="ECO:0007669"/>
    <property type="project" value="TreeGrafter"/>
</dbReference>
<keyword evidence="5 8" id="KW-0067">ATP-binding</keyword>
<evidence type="ECO:0000256" key="1">
    <source>
        <dbReference type="ARBA" id="ARBA00005417"/>
    </source>
</evidence>
<accession>A0AAW8EPD1</accession>
<feature type="domain" description="ABC transporter" evidence="7">
    <location>
        <begin position="2"/>
        <end position="233"/>
    </location>
</feature>
<dbReference type="CDD" id="cd03224">
    <property type="entry name" value="ABC_TM1139_LivF_branched"/>
    <property type="match status" value="1"/>
</dbReference>
<comment type="caution">
    <text evidence="8">The sequence shown here is derived from an EMBL/GenBank/DDBJ whole genome shotgun (WGS) entry which is preliminary data.</text>
</comment>
<comment type="similarity">
    <text evidence="1">Belongs to the ABC transporter superfamily.</text>
</comment>
<protein>
    <submittedName>
        <fullName evidence="8">Branched-chain amino acid transport system ATP-binding protein</fullName>
    </submittedName>
</protein>
<dbReference type="AlphaFoldDB" id="A0AAW8EPD1"/>
<evidence type="ECO:0000259" key="7">
    <source>
        <dbReference type="PROSITE" id="PS50893"/>
    </source>
</evidence>
<organism evidence="8 9">
    <name type="scientific">Variovorax paradoxus</name>
    <dbReference type="NCBI Taxonomy" id="34073"/>
    <lineage>
        <taxon>Bacteria</taxon>
        <taxon>Pseudomonadati</taxon>
        <taxon>Pseudomonadota</taxon>
        <taxon>Betaproteobacteria</taxon>
        <taxon>Burkholderiales</taxon>
        <taxon>Comamonadaceae</taxon>
        <taxon>Variovorax</taxon>
    </lineage>
</organism>
<evidence type="ECO:0000256" key="5">
    <source>
        <dbReference type="ARBA" id="ARBA00022840"/>
    </source>
</evidence>
<dbReference type="GO" id="GO:0015807">
    <property type="term" value="P:L-amino acid transport"/>
    <property type="evidence" value="ECO:0007669"/>
    <property type="project" value="TreeGrafter"/>
</dbReference>
<evidence type="ECO:0000256" key="6">
    <source>
        <dbReference type="ARBA" id="ARBA00022970"/>
    </source>
</evidence>
<dbReference type="Pfam" id="PF00005">
    <property type="entry name" value="ABC_tran"/>
    <property type="match status" value="1"/>
</dbReference>
<dbReference type="EMBL" id="JAUSRV010000020">
    <property type="protein sequence ID" value="MDP9974913.1"/>
    <property type="molecule type" value="Genomic_DNA"/>
</dbReference>
<dbReference type="InterPro" id="IPR017871">
    <property type="entry name" value="ABC_transporter-like_CS"/>
</dbReference>
<gene>
    <name evidence="8" type="ORF">J2W39_006197</name>
</gene>
<keyword evidence="2" id="KW-0813">Transport</keyword>
<dbReference type="InterPro" id="IPR003439">
    <property type="entry name" value="ABC_transporter-like_ATP-bd"/>
</dbReference>
<dbReference type="GO" id="GO:0016887">
    <property type="term" value="F:ATP hydrolysis activity"/>
    <property type="evidence" value="ECO:0007669"/>
    <property type="project" value="InterPro"/>
</dbReference>
<sequence length="238" mass="25404">MLHCKDLCAYYKDIAALRGINLHVDRGEAVALIGVNGAGKTSLLKAISGVLAVTGAITFDGEDISHLSIEQRVRAGIAHVPEGRKIFPGLTVKENLLVGAHIRRSDGHLRSDMDRVYSLFPRLAERSTQLGWSLSGGEQQMLAIGRGLMARPKVLLLDEPSLGLAPRLAEEVYARIADIHGEGLTVLLVEQNTVLALSVASRGYVLESGQVVLEGSAAELGANDRVREAYLGHSAIAA</sequence>
<keyword evidence="4" id="KW-0547">Nucleotide-binding</keyword>
<dbReference type="SMART" id="SM00382">
    <property type="entry name" value="AAA"/>
    <property type="match status" value="1"/>
</dbReference>
<proteinExistence type="inferred from homology"/>
<evidence type="ECO:0000313" key="8">
    <source>
        <dbReference type="EMBL" id="MDP9974913.1"/>
    </source>
</evidence>
<dbReference type="RefSeq" id="WP_307596942.1">
    <property type="nucleotide sequence ID" value="NZ_JAUSRV010000020.1"/>
</dbReference>
<dbReference type="Proteomes" id="UP001224845">
    <property type="component" value="Unassembled WGS sequence"/>
</dbReference>
<dbReference type="InterPro" id="IPR003593">
    <property type="entry name" value="AAA+_ATPase"/>
</dbReference>
<keyword evidence="3" id="KW-0472">Membrane</keyword>
<reference evidence="8" key="1">
    <citation type="submission" date="2023-07" db="EMBL/GenBank/DDBJ databases">
        <title>Sorghum-associated microbial communities from plants grown in Nebraska, USA.</title>
        <authorList>
            <person name="Schachtman D."/>
        </authorList>
    </citation>
    <scope>NUCLEOTIDE SEQUENCE</scope>
    <source>
        <strain evidence="8">DS3315</strain>
    </source>
</reference>
<evidence type="ECO:0000256" key="2">
    <source>
        <dbReference type="ARBA" id="ARBA00022448"/>
    </source>
</evidence>
<dbReference type="PANTHER" id="PTHR43820">
    <property type="entry name" value="HIGH-AFFINITY BRANCHED-CHAIN AMINO ACID TRANSPORT ATP-BINDING PROTEIN LIVF"/>
    <property type="match status" value="1"/>
</dbReference>
<dbReference type="InterPro" id="IPR052156">
    <property type="entry name" value="BCAA_Transport_ATP-bd_LivF"/>
</dbReference>
<evidence type="ECO:0000256" key="3">
    <source>
        <dbReference type="ARBA" id="ARBA00022475"/>
    </source>
</evidence>
<dbReference type="InterPro" id="IPR027417">
    <property type="entry name" value="P-loop_NTPase"/>
</dbReference>
<name>A0AAW8EPD1_VARPD</name>
<dbReference type="PROSITE" id="PS00211">
    <property type="entry name" value="ABC_TRANSPORTER_1"/>
    <property type="match status" value="1"/>
</dbReference>